<dbReference type="InterPro" id="IPR050706">
    <property type="entry name" value="Cyclic-di-GMP_PDE-like"/>
</dbReference>
<feature type="domain" description="EAL" evidence="1">
    <location>
        <begin position="295"/>
        <end position="543"/>
    </location>
</feature>
<dbReference type="InterPro" id="IPR029787">
    <property type="entry name" value="Nucleotide_cyclase"/>
</dbReference>
<name>A0ABS7VQ38_9HYPH</name>
<dbReference type="EMBL" id="JAIRBM010000011">
    <property type="protein sequence ID" value="MBZ6077639.1"/>
    <property type="molecule type" value="Genomic_DNA"/>
</dbReference>
<evidence type="ECO:0000313" key="3">
    <source>
        <dbReference type="EMBL" id="MBZ6077639.1"/>
    </source>
</evidence>
<dbReference type="CDD" id="cd01948">
    <property type="entry name" value="EAL"/>
    <property type="match status" value="1"/>
</dbReference>
<dbReference type="PANTHER" id="PTHR33121:SF79">
    <property type="entry name" value="CYCLIC DI-GMP PHOSPHODIESTERASE PDED-RELATED"/>
    <property type="match status" value="1"/>
</dbReference>
<evidence type="ECO:0000313" key="4">
    <source>
        <dbReference type="Proteomes" id="UP000704176"/>
    </source>
</evidence>
<dbReference type="InterPro" id="IPR001633">
    <property type="entry name" value="EAL_dom"/>
</dbReference>
<dbReference type="Gene3D" id="3.30.450.20">
    <property type="entry name" value="PAS domain"/>
    <property type="match status" value="1"/>
</dbReference>
<dbReference type="Gene3D" id="3.30.70.270">
    <property type="match status" value="1"/>
</dbReference>
<dbReference type="SMART" id="SM00052">
    <property type="entry name" value="EAL"/>
    <property type="match status" value="1"/>
</dbReference>
<comment type="caution">
    <text evidence="3">The sequence shown here is derived from an EMBL/GenBank/DDBJ whole genome shotgun (WGS) entry which is preliminary data.</text>
</comment>
<dbReference type="SUPFAM" id="SSF55073">
    <property type="entry name" value="Nucleotide cyclase"/>
    <property type="match status" value="1"/>
</dbReference>
<reference evidence="3 4" key="1">
    <citation type="submission" date="2021-09" db="EMBL/GenBank/DDBJ databases">
        <title>The complete genome sequence of a new microorganism.</title>
        <authorList>
            <person name="Zi Z."/>
        </authorList>
    </citation>
    <scope>NUCLEOTIDE SEQUENCE [LARGE SCALE GENOMIC DNA]</scope>
    <source>
        <strain evidence="3 4">WGZ8</strain>
    </source>
</reference>
<protein>
    <submittedName>
        <fullName evidence="3">GGDEF domain-containing phosphodiesterase</fullName>
    </submittedName>
</protein>
<evidence type="ECO:0000259" key="2">
    <source>
        <dbReference type="PROSITE" id="PS50887"/>
    </source>
</evidence>
<dbReference type="SUPFAM" id="SSF141868">
    <property type="entry name" value="EAL domain-like"/>
    <property type="match status" value="1"/>
</dbReference>
<dbReference type="PROSITE" id="PS50883">
    <property type="entry name" value="EAL"/>
    <property type="match status" value="1"/>
</dbReference>
<keyword evidence="4" id="KW-1185">Reference proteome</keyword>
<dbReference type="InterPro" id="IPR035919">
    <property type="entry name" value="EAL_sf"/>
</dbReference>
<organism evidence="3 4">
    <name type="scientific">Microvirga puerhi</name>
    <dbReference type="NCBI Taxonomy" id="2876078"/>
    <lineage>
        <taxon>Bacteria</taxon>
        <taxon>Pseudomonadati</taxon>
        <taxon>Pseudomonadota</taxon>
        <taxon>Alphaproteobacteria</taxon>
        <taxon>Hyphomicrobiales</taxon>
        <taxon>Methylobacteriaceae</taxon>
        <taxon>Microvirga</taxon>
    </lineage>
</organism>
<sequence length="545" mass="57873">MTGKRQGRAGFFKGASLARHAQPAADPQAALAALSATVYDWDIGTDTLTWGPNAGAALGLPPDALPRSGQAYAALVEPDGGLSDRLAAVTQLGAETTYELRYALRFGNDQVLMVQDSGRIEVDGEGRPRHARGLLRADQAAGDLLPGAIRLRSSLLARLNGNIAEALRFSHSITLIVGRVAGEEDAPDLDLLAHYFRPMMRRRDSLSALGTDRFALVLASCAAWDAMSAMKRLAGLAAEHDVQVQLGAASAPDHALEATDLLRHAEQALHEASIGNEAVVLYRPQRHSPSPATKTGTDPLDLVHALNDRRIALALQPAIDAQTRNAVFSQAHASLTPETGGRDSILGHVPPLKGTNLPLLVAGRLLELTADHLSRQPDARVSLAIAPAALRDAEWSTMLAAHLGARPGIESRLLIEVPERILRYPGGTRGRLDAMKALGVGIVLSGFGSGYASLAQLRHLPIDLLKIDGAFTQVLGRSTDERLFLRRLIDIAQHLGIGTVADGVSDEGSAQKLAEWGVDYLQGPLAGDVEALALPGLTPLRVRRA</sequence>
<accession>A0ABS7VQ38</accession>
<proteinExistence type="predicted"/>
<dbReference type="PANTHER" id="PTHR33121">
    <property type="entry name" value="CYCLIC DI-GMP PHOSPHODIESTERASE PDEF"/>
    <property type="match status" value="1"/>
</dbReference>
<dbReference type="Gene3D" id="3.20.20.450">
    <property type="entry name" value="EAL domain"/>
    <property type="match status" value="1"/>
</dbReference>
<dbReference type="PROSITE" id="PS50887">
    <property type="entry name" value="GGDEF"/>
    <property type="match status" value="1"/>
</dbReference>
<feature type="domain" description="GGDEF" evidence="2">
    <location>
        <begin position="171"/>
        <end position="284"/>
    </location>
</feature>
<dbReference type="SMART" id="SM00267">
    <property type="entry name" value="GGDEF"/>
    <property type="match status" value="1"/>
</dbReference>
<dbReference type="Pfam" id="PF00563">
    <property type="entry name" value="EAL"/>
    <property type="match status" value="1"/>
</dbReference>
<dbReference type="InterPro" id="IPR000160">
    <property type="entry name" value="GGDEF_dom"/>
</dbReference>
<gene>
    <name evidence="3" type="ORF">K9B37_15275</name>
</gene>
<dbReference type="InterPro" id="IPR043128">
    <property type="entry name" value="Rev_trsase/Diguanyl_cyclase"/>
</dbReference>
<dbReference type="Proteomes" id="UP000704176">
    <property type="component" value="Unassembled WGS sequence"/>
</dbReference>
<dbReference type="RefSeq" id="WP_224314229.1">
    <property type="nucleotide sequence ID" value="NZ_JAIRBM010000011.1"/>
</dbReference>
<evidence type="ECO:0000259" key="1">
    <source>
        <dbReference type="PROSITE" id="PS50883"/>
    </source>
</evidence>